<dbReference type="PANTHER" id="PTHR31286">
    <property type="entry name" value="GLYCINE-RICH CELL WALL STRUCTURAL PROTEIN 1.8-LIKE"/>
    <property type="match status" value="1"/>
</dbReference>
<proteinExistence type="predicted"/>
<dbReference type="AlphaFoldDB" id="A0A0V0GMA7"/>
<accession>A0A0V0GMA7</accession>
<organism evidence="1">
    <name type="scientific">Solanum chacoense</name>
    <name type="common">Chaco potato</name>
    <dbReference type="NCBI Taxonomy" id="4108"/>
    <lineage>
        <taxon>Eukaryota</taxon>
        <taxon>Viridiplantae</taxon>
        <taxon>Streptophyta</taxon>
        <taxon>Embryophyta</taxon>
        <taxon>Tracheophyta</taxon>
        <taxon>Spermatophyta</taxon>
        <taxon>Magnoliopsida</taxon>
        <taxon>eudicotyledons</taxon>
        <taxon>Gunneridae</taxon>
        <taxon>Pentapetalae</taxon>
        <taxon>asterids</taxon>
        <taxon>lamiids</taxon>
        <taxon>Solanales</taxon>
        <taxon>Solanaceae</taxon>
        <taxon>Solanoideae</taxon>
        <taxon>Solaneae</taxon>
        <taxon>Solanum</taxon>
    </lineage>
</organism>
<name>A0A0V0GMA7_SOLCH</name>
<reference evidence="1" key="1">
    <citation type="submission" date="2015-12" db="EMBL/GenBank/DDBJ databases">
        <title>Gene expression during late stages of embryo sac development: a critical building block for successful pollen-pistil interactions.</title>
        <authorList>
            <person name="Liu Y."/>
            <person name="Joly V."/>
            <person name="Sabar M."/>
            <person name="Matton D.P."/>
        </authorList>
    </citation>
    <scope>NUCLEOTIDE SEQUENCE</scope>
</reference>
<dbReference type="PANTHER" id="PTHR31286:SF179">
    <property type="entry name" value="RNASE H TYPE-1 DOMAIN-CONTAINING PROTEIN"/>
    <property type="match status" value="1"/>
</dbReference>
<evidence type="ECO:0000313" key="1">
    <source>
        <dbReference type="EMBL" id="JAP09391.1"/>
    </source>
</evidence>
<protein>
    <submittedName>
        <fullName evidence="1">Putative ovule protein</fullName>
    </submittedName>
</protein>
<dbReference type="EMBL" id="GEDG01035106">
    <property type="protein sequence ID" value="JAP09391.1"/>
    <property type="molecule type" value="Transcribed_RNA"/>
</dbReference>
<dbReference type="InterPro" id="IPR040256">
    <property type="entry name" value="At4g02000-like"/>
</dbReference>
<sequence>MATKNQTRPSFARVKVEVDLLSDFPKRINIRVRKQSGVKIWVQINYDHIPKYCANYRLQGHIEHECYALHP</sequence>